<dbReference type="Proteomes" id="UP001431776">
    <property type="component" value="Unassembled WGS sequence"/>
</dbReference>
<dbReference type="AlphaFoldDB" id="A0AAW6TTS5"/>
<feature type="compositionally biased region" description="Basic and acidic residues" evidence="1">
    <location>
        <begin position="276"/>
        <end position="299"/>
    </location>
</feature>
<gene>
    <name evidence="4" type="ORF">QJ522_08700</name>
</gene>
<evidence type="ECO:0000313" key="5">
    <source>
        <dbReference type="Proteomes" id="UP001431776"/>
    </source>
</evidence>
<dbReference type="GO" id="GO:0016799">
    <property type="term" value="F:hydrolase activity, hydrolyzing N-glycosyl compounds"/>
    <property type="evidence" value="ECO:0007669"/>
    <property type="project" value="InterPro"/>
</dbReference>
<evidence type="ECO:0000313" key="4">
    <source>
        <dbReference type="EMBL" id="MDI6449121.1"/>
    </source>
</evidence>
<evidence type="ECO:0000259" key="3">
    <source>
        <dbReference type="Pfam" id="PF07632"/>
    </source>
</evidence>
<keyword evidence="5" id="KW-1185">Reference proteome</keyword>
<protein>
    <submittedName>
        <fullName evidence="4">DUF1593 domain-containing protein</fullName>
    </submittedName>
</protein>
<dbReference type="EMBL" id="JASCXX010000008">
    <property type="protein sequence ID" value="MDI6449121.1"/>
    <property type="molecule type" value="Genomic_DNA"/>
</dbReference>
<comment type="caution">
    <text evidence="4">The sequence shown here is derived from an EMBL/GenBank/DDBJ whole genome shotgun (WGS) entry which is preliminary data.</text>
</comment>
<organism evidence="4 5">
    <name type="scientific">Anaerobaca lacustris</name>
    <dbReference type="NCBI Taxonomy" id="3044600"/>
    <lineage>
        <taxon>Bacteria</taxon>
        <taxon>Pseudomonadati</taxon>
        <taxon>Planctomycetota</taxon>
        <taxon>Phycisphaerae</taxon>
        <taxon>Sedimentisphaerales</taxon>
        <taxon>Anaerobacaceae</taxon>
        <taxon>Anaerobaca</taxon>
    </lineage>
</organism>
<accession>A0AAW6TTS5</accession>
<keyword evidence="2" id="KW-0732">Signal</keyword>
<dbReference type="Pfam" id="PF07632">
    <property type="entry name" value="Sde182_NH-like"/>
    <property type="match status" value="1"/>
</dbReference>
<dbReference type="RefSeq" id="WP_349244528.1">
    <property type="nucleotide sequence ID" value="NZ_JASCXX010000008.1"/>
</dbReference>
<feature type="domain" description="Cellulose-binding Sde182 nucleoside hydrolase-like" evidence="3">
    <location>
        <begin position="30"/>
        <end position="272"/>
    </location>
</feature>
<sequence>MRTSHHWILVFLALVCAVGSVRAKAAEKPRVIVSTDIGGSDPDDFQSMVHYLVYADRFDTEGLISSPPHAGRAKHILEALEAYEHDYSNLRTWSAEYPSPQALRATVRQGAIDPQAGDVPPETISDGAKLIIERARDDDPRPVWVLVWGSITDVAQAVHKDPAVKARLRIYSIGSWNTRQDPKARDYLYANHPDLWWIESDTTFRGMYMGGQQSGDLGNRSFPAEHVKGHGRLGELFMAKKADIKMGDTPSVLYLLHGNPDRPETEHWGGAFVRPDPQDRPNYWHDDPSDENRDHDRNGARTVNTWRTDYLRDWQRRMDRARQAKAEAR</sequence>
<reference evidence="4" key="1">
    <citation type="submission" date="2023-05" db="EMBL/GenBank/DDBJ databases">
        <title>Anaerotaeda fermentans gen. nov., sp. nov., a novel anaerobic planctomycete of the new family within the order Sedimentisphaerales isolated from Taman Peninsula, Russia.</title>
        <authorList>
            <person name="Khomyakova M.A."/>
            <person name="Merkel A.Y."/>
            <person name="Slobodkin A.I."/>
        </authorList>
    </citation>
    <scope>NUCLEOTIDE SEQUENCE</scope>
    <source>
        <strain evidence="4">M17dextr</strain>
    </source>
</reference>
<name>A0AAW6TTS5_9BACT</name>
<feature type="chain" id="PRO_5043801309" evidence="2">
    <location>
        <begin position="26"/>
        <end position="329"/>
    </location>
</feature>
<feature type="region of interest" description="Disordered" evidence="1">
    <location>
        <begin position="265"/>
        <end position="302"/>
    </location>
</feature>
<dbReference type="Gene3D" id="3.90.245.10">
    <property type="entry name" value="Ribonucleoside hydrolase-like"/>
    <property type="match status" value="1"/>
</dbReference>
<evidence type="ECO:0000256" key="1">
    <source>
        <dbReference type="SAM" id="MobiDB-lite"/>
    </source>
</evidence>
<evidence type="ECO:0000256" key="2">
    <source>
        <dbReference type="SAM" id="SignalP"/>
    </source>
</evidence>
<dbReference type="InterPro" id="IPR011483">
    <property type="entry name" value="Sde182_NH-like"/>
</dbReference>
<dbReference type="InterPro" id="IPR036452">
    <property type="entry name" value="Ribo_hydro-like"/>
</dbReference>
<feature type="signal peptide" evidence="2">
    <location>
        <begin position="1"/>
        <end position="25"/>
    </location>
</feature>
<proteinExistence type="predicted"/>
<dbReference type="SUPFAM" id="SSF53590">
    <property type="entry name" value="Nucleoside hydrolase"/>
    <property type="match status" value="1"/>
</dbReference>